<proteinExistence type="predicted"/>
<dbReference type="EMBL" id="CM007905">
    <property type="protein sequence ID" value="OTF91119.1"/>
    <property type="molecule type" value="Genomic_DNA"/>
</dbReference>
<evidence type="ECO:0000313" key="3">
    <source>
        <dbReference type="Proteomes" id="UP000215914"/>
    </source>
</evidence>
<feature type="chain" id="PRO_5012422564" description="Secreted protein" evidence="1">
    <location>
        <begin position="19"/>
        <end position="70"/>
    </location>
</feature>
<sequence length="70" mass="7820">MCFFTAWIFMTFSWMALCGDPTANVPAADATQEFPYVMFEEQYGSRAKADKLQTFAIGCDVSPAVVEFMS</sequence>
<dbReference type="AlphaFoldDB" id="A0A251RXU2"/>
<dbReference type="InParanoid" id="A0A251RXU2"/>
<name>A0A251RXU2_HELAN</name>
<evidence type="ECO:0000313" key="2">
    <source>
        <dbReference type="EMBL" id="OTF91119.1"/>
    </source>
</evidence>
<accession>A0A251RXU2</accession>
<feature type="signal peptide" evidence="1">
    <location>
        <begin position="1"/>
        <end position="18"/>
    </location>
</feature>
<gene>
    <name evidence="2" type="ORF">HannXRQ_Chr16g0507261</name>
</gene>
<dbReference type="Proteomes" id="UP000215914">
    <property type="component" value="Chromosome 16"/>
</dbReference>
<keyword evidence="1" id="KW-0732">Signal</keyword>
<evidence type="ECO:0008006" key="4">
    <source>
        <dbReference type="Google" id="ProtNLM"/>
    </source>
</evidence>
<evidence type="ECO:0000256" key="1">
    <source>
        <dbReference type="SAM" id="SignalP"/>
    </source>
</evidence>
<keyword evidence="3" id="KW-1185">Reference proteome</keyword>
<organism evidence="2 3">
    <name type="scientific">Helianthus annuus</name>
    <name type="common">Common sunflower</name>
    <dbReference type="NCBI Taxonomy" id="4232"/>
    <lineage>
        <taxon>Eukaryota</taxon>
        <taxon>Viridiplantae</taxon>
        <taxon>Streptophyta</taxon>
        <taxon>Embryophyta</taxon>
        <taxon>Tracheophyta</taxon>
        <taxon>Spermatophyta</taxon>
        <taxon>Magnoliopsida</taxon>
        <taxon>eudicotyledons</taxon>
        <taxon>Gunneridae</taxon>
        <taxon>Pentapetalae</taxon>
        <taxon>asterids</taxon>
        <taxon>campanulids</taxon>
        <taxon>Asterales</taxon>
        <taxon>Asteraceae</taxon>
        <taxon>Asteroideae</taxon>
        <taxon>Heliantheae alliance</taxon>
        <taxon>Heliantheae</taxon>
        <taxon>Helianthus</taxon>
    </lineage>
</organism>
<reference evidence="3" key="1">
    <citation type="journal article" date="2017" name="Nature">
        <title>The sunflower genome provides insights into oil metabolism, flowering and Asterid evolution.</title>
        <authorList>
            <person name="Badouin H."/>
            <person name="Gouzy J."/>
            <person name="Grassa C.J."/>
            <person name="Murat F."/>
            <person name="Staton S.E."/>
            <person name="Cottret L."/>
            <person name="Lelandais-Briere C."/>
            <person name="Owens G.L."/>
            <person name="Carrere S."/>
            <person name="Mayjonade B."/>
            <person name="Legrand L."/>
            <person name="Gill N."/>
            <person name="Kane N.C."/>
            <person name="Bowers J.E."/>
            <person name="Hubner S."/>
            <person name="Bellec A."/>
            <person name="Berard A."/>
            <person name="Berges H."/>
            <person name="Blanchet N."/>
            <person name="Boniface M.C."/>
            <person name="Brunel D."/>
            <person name="Catrice O."/>
            <person name="Chaidir N."/>
            <person name="Claudel C."/>
            <person name="Donnadieu C."/>
            <person name="Faraut T."/>
            <person name="Fievet G."/>
            <person name="Helmstetter N."/>
            <person name="King M."/>
            <person name="Knapp S.J."/>
            <person name="Lai Z."/>
            <person name="Le Paslier M.C."/>
            <person name="Lippi Y."/>
            <person name="Lorenzon L."/>
            <person name="Mandel J.R."/>
            <person name="Marage G."/>
            <person name="Marchand G."/>
            <person name="Marquand E."/>
            <person name="Bret-Mestries E."/>
            <person name="Morien E."/>
            <person name="Nambeesan S."/>
            <person name="Nguyen T."/>
            <person name="Pegot-Espagnet P."/>
            <person name="Pouilly N."/>
            <person name="Raftis F."/>
            <person name="Sallet E."/>
            <person name="Schiex T."/>
            <person name="Thomas J."/>
            <person name="Vandecasteele C."/>
            <person name="Vares D."/>
            <person name="Vear F."/>
            <person name="Vautrin S."/>
            <person name="Crespi M."/>
            <person name="Mangin B."/>
            <person name="Burke J.M."/>
            <person name="Salse J."/>
            <person name="Munos S."/>
            <person name="Vincourt P."/>
            <person name="Rieseberg L.H."/>
            <person name="Langlade N.B."/>
        </authorList>
    </citation>
    <scope>NUCLEOTIDE SEQUENCE [LARGE SCALE GENOMIC DNA]</scope>
    <source>
        <strain evidence="3">cv. SF193</strain>
    </source>
</reference>
<protein>
    <recommendedName>
        <fullName evidence="4">Secreted protein</fullName>
    </recommendedName>
</protein>